<dbReference type="SMART" id="SM00448">
    <property type="entry name" value="REC"/>
    <property type="match status" value="1"/>
</dbReference>
<comment type="catalytic activity">
    <reaction evidence="1">
        <text>ATP + protein L-histidine = ADP + protein N-phospho-L-histidine.</text>
        <dbReference type="EC" id="2.7.13.3"/>
    </reaction>
</comment>
<feature type="modified residue" description="4-aspartylphosphate" evidence="16">
    <location>
        <position position="549"/>
    </location>
</feature>
<evidence type="ECO:0000256" key="11">
    <source>
        <dbReference type="ARBA" id="ARBA00022989"/>
    </source>
</evidence>
<dbReference type="InterPro" id="IPR036097">
    <property type="entry name" value="HisK_dim/P_sf"/>
</dbReference>
<keyword evidence="8" id="KW-0547">Nucleotide-binding</keyword>
<evidence type="ECO:0000256" key="1">
    <source>
        <dbReference type="ARBA" id="ARBA00000085"/>
    </source>
</evidence>
<gene>
    <name evidence="21" type="ORF">SAMN04488500_11521</name>
</gene>
<dbReference type="PROSITE" id="PS50109">
    <property type="entry name" value="HIS_KIN"/>
    <property type="match status" value="1"/>
</dbReference>
<evidence type="ECO:0000256" key="12">
    <source>
        <dbReference type="ARBA" id="ARBA00023012"/>
    </source>
</evidence>
<dbReference type="Proteomes" id="UP000192738">
    <property type="component" value="Unassembled WGS sequence"/>
</dbReference>
<dbReference type="PROSITE" id="PS50894">
    <property type="entry name" value="HPT"/>
    <property type="match status" value="1"/>
</dbReference>
<evidence type="ECO:0000256" key="16">
    <source>
        <dbReference type="PROSITE-ProRule" id="PRU00169"/>
    </source>
</evidence>
<dbReference type="EC" id="2.7.13.3" evidence="4"/>
<dbReference type="InterPro" id="IPR011006">
    <property type="entry name" value="CheY-like_superfamily"/>
</dbReference>
<keyword evidence="9 21" id="KW-0418">Kinase</keyword>
<evidence type="ECO:0000256" key="2">
    <source>
        <dbReference type="ARBA" id="ARBA00004651"/>
    </source>
</evidence>
<dbReference type="PRINTS" id="PR00344">
    <property type="entry name" value="BCTRLSENSOR"/>
</dbReference>
<keyword evidence="12" id="KW-0902">Two-component regulatory system</keyword>
<dbReference type="SUPFAM" id="SSF55874">
    <property type="entry name" value="ATPase domain of HSP90 chaperone/DNA topoisomerase II/histidine kinase"/>
    <property type="match status" value="1"/>
</dbReference>
<evidence type="ECO:0000256" key="3">
    <source>
        <dbReference type="ARBA" id="ARBA00006402"/>
    </source>
</evidence>
<dbReference type="SMART" id="SM00387">
    <property type="entry name" value="HATPase_c"/>
    <property type="match status" value="1"/>
</dbReference>
<keyword evidence="9 21" id="KW-0808">Transferase</keyword>
<keyword evidence="5" id="KW-1003">Cell membrane</keyword>
<comment type="similarity">
    <text evidence="3">In the N-terminal section; belongs to the phytochrome family.</text>
</comment>
<evidence type="ECO:0000256" key="14">
    <source>
        <dbReference type="ARBA" id="ARBA00074306"/>
    </source>
</evidence>
<dbReference type="STRING" id="112901.SAMN04488500_11521"/>
<dbReference type="OrthoDB" id="9805486at2"/>
<keyword evidence="13 17" id="KW-0472">Membrane</keyword>
<dbReference type="InterPro" id="IPR003594">
    <property type="entry name" value="HATPase_dom"/>
</dbReference>
<proteinExistence type="inferred from homology"/>
<dbReference type="Gene3D" id="1.10.287.130">
    <property type="match status" value="1"/>
</dbReference>
<dbReference type="FunFam" id="3.30.565.10:FF:000010">
    <property type="entry name" value="Sensor histidine kinase RcsC"/>
    <property type="match status" value="1"/>
</dbReference>
<dbReference type="GO" id="GO:0005524">
    <property type="term" value="F:ATP binding"/>
    <property type="evidence" value="ECO:0007669"/>
    <property type="project" value="UniProtKB-KW"/>
</dbReference>
<dbReference type="RefSeq" id="WP_084576977.1">
    <property type="nucleotide sequence ID" value="NZ_CP155572.1"/>
</dbReference>
<dbReference type="SUPFAM" id="SSF52172">
    <property type="entry name" value="CheY-like"/>
    <property type="match status" value="1"/>
</dbReference>
<keyword evidence="6 16" id="KW-0597">Phosphoprotein</keyword>
<dbReference type="EMBL" id="FWXI01000015">
    <property type="protein sequence ID" value="SMC95611.1"/>
    <property type="molecule type" value="Genomic_DNA"/>
</dbReference>
<evidence type="ECO:0000256" key="8">
    <source>
        <dbReference type="ARBA" id="ARBA00022741"/>
    </source>
</evidence>
<dbReference type="AlphaFoldDB" id="A0A1W2DDR0"/>
<dbReference type="GO" id="GO:0000155">
    <property type="term" value="F:phosphorelay sensor kinase activity"/>
    <property type="evidence" value="ECO:0007669"/>
    <property type="project" value="InterPro"/>
</dbReference>
<feature type="domain" description="Response regulatory" evidence="19">
    <location>
        <begin position="500"/>
        <end position="618"/>
    </location>
</feature>
<dbReference type="SMART" id="SM00388">
    <property type="entry name" value="HisKA"/>
    <property type="match status" value="1"/>
</dbReference>
<evidence type="ECO:0000259" key="18">
    <source>
        <dbReference type="PROSITE" id="PS50109"/>
    </source>
</evidence>
<keyword evidence="7 17" id="KW-0812">Transmembrane</keyword>
<keyword evidence="10" id="KW-0067">ATP-binding</keyword>
<dbReference type="Gene3D" id="1.20.120.160">
    <property type="entry name" value="HPT domain"/>
    <property type="match status" value="1"/>
</dbReference>
<comment type="subcellular location">
    <subcellularLocation>
        <location evidence="2">Cell membrane</location>
        <topology evidence="2">Multi-pass membrane protein</topology>
    </subcellularLocation>
</comment>
<feature type="transmembrane region" description="Helical" evidence="17">
    <location>
        <begin position="6"/>
        <end position="27"/>
    </location>
</feature>
<dbReference type="InterPro" id="IPR001789">
    <property type="entry name" value="Sig_transdc_resp-reg_receiver"/>
</dbReference>
<dbReference type="InterPro" id="IPR005467">
    <property type="entry name" value="His_kinase_dom"/>
</dbReference>
<dbReference type="CDD" id="cd17546">
    <property type="entry name" value="REC_hyHK_CKI1_RcsC-like"/>
    <property type="match status" value="1"/>
</dbReference>
<reference evidence="21 22" key="1">
    <citation type="submission" date="2017-04" db="EMBL/GenBank/DDBJ databases">
        <authorList>
            <person name="Afonso C.L."/>
            <person name="Miller P.J."/>
            <person name="Scott M.A."/>
            <person name="Spackman E."/>
            <person name="Goraichik I."/>
            <person name="Dimitrov K.M."/>
            <person name="Suarez D.L."/>
            <person name="Swayne D.E."/>
        </authorList>
    </citation>
    <scope>NUCLEOTIDE SEQUENCE [LARGE SCALE GENOMIC DNA]</scope>
    <source>
        <strain evidence="21 22">DSM 5090</strain>
    </source>
</reference>
<feature type="domain" description="HPt" evidence="20">
    <location>
        <begin position="641"/>
        <end position="738"/>
    </location>
</feature>
<dbReference type="PROSITE" id="PS50110">
    <property type="entry name" value="RESPONSE_REGULATORY"/>
    <property type="match status" value="1"/>
</dbReference>
<feature type="domain" description="Histidine kinase" evidence="18">
    <location>
        <begin position="240"/>
        <end position="461"/>
    </location>
</feature>
<evidence type="ECO:0000256" key="7">
    <source>
        <dbReference type="ARBA" id="ARBA00022692"/>
    </source>
</evidence>
<feature type="transmembrane region" description="Helical" evidence="17">
    <location>
        <begin position="186"/>
        <end position="206"/>
    </location>
</feature>
<evidence type="ECO:0000256" key="15">
    <source>
        <dbReference type="PROSITE-ProRule" id="PRU00110"/>
    </source>
</evidence>
<dbReference type="PANTHER" id="PTHR45339:SF1">
    <property type="entry name" value="HYBRID SIGNAL TRANSDUCTION HISTIDINE KINASE J"/>
    <property type="match status" value="1"/>
</dbReference>
<dbReference type="InterPro" id="IPR003661">
    <property type="entry name" value="HisK_dim/P_dom"/>
</dbReference>
<evidence type="ECO:0000256" key="9">
    <source>
        <dbReference type="ARBA" id="ARBA00022777"/>
    </source>
</evidence>
<dbReference type="Pfam" id="PF01627">
    <property type="entry name" value="Hpt"/>
    <property type="match status" value="1"/>
</dbReference>
<dbReference type="Pfam" id="PF00072">
    <property type="entry name" value="Response_reg"/>
    <property type="match status" value="1"/>
</dbReference>
<evidence type="ECO:0000259" key="19">
    <source>
        <dbReference type="PROSITE" id="PS50110"/>
    </source>
</evidence>
<organism evidence="21 22">
    <name type="scientific">Sporomusa malonica</name>
    <dbReference type="NCBI Taxonomy" id="112901"/>
    <lineage>
        <taxon>Bacteria</taxon>
        <taxon>Bacillati</taxon>
        <taxon>Bacillota</taxon>
        <taxon>Negativicutes</taxon>
        <taxon>Selenomonadales</taxon>
        <taxon>Sporomusaceae</taxon>
        <taxon>Sporomusa</taxon>
    </lineage>
</organism>
<dbReference type="InterPro" id="IPR004358">
    <property type="entry name" value="Sig_transdc_His_kin-like_C"/>
</dbReference>
<sequence>MRQYQRWLVAITVVVLTTGWLGAGLAVKVAEDELRSKLLLRTATAAAIVNQERVGRLTATPADTGTADYEYLRQQLTAARSLNPDCRFVYLLKMVNGQVVFLMDSEPETSTDYSPPGSPYNAASEALRHIFLGSKPFVEGPLADEWGVWVSGIAAVRDPADGRVIAVLGMDIDAREWQSGVQNARLIVFGVTAAVLSVIFIVFYALHISAVAARKVYLAEKQAKETAESMSQAKSQFLAYLSHEVRTPVTGILGLGELLESTRLDGQQRDYVRAIAYSARSLLTVLNDVLDFSKIQAGKMTVESVNFEFWKVLTGVNTILQATAANKGISLTITIDPAIPLVVCGDPVRLQQVLLNIAGNAIKFTDAGGVDIKAECLRLDETAVNVKVTVRDTGIGLTQDEINKLFQPFAQTEGANTRKYLGSGLGLSISSSLIKIMGGEFGVDSAKGIGSSFWFTVTLQTAQGNDVINDIMLPDARNEANLLPRWASEPVDRAPDRAGDVLIVEDNSVNQQVFKLQLKHLGLTADLAATGQEAVLMAAKANYKLILMDCGLPLMDGFATTQAIREYESLTGRHTPIIALTANSLAGDREKCLAAGMDDYLAKPVSGKELRHIIERWLTLESEDGIDRVVLGQLKELADSGQADISLFIDAFLEELPLLMAKLKQAVLQEDTRQVSDAAHGLKSMSATIGAKRLAELFSHLEQQAQRGKMEAAKALMAKVEDECRQVGSALKNAASRL</sequence>
<dbReference type="Gene3D" id="3.30.565.10">
    <property type="entry name" value="Histidine kinase-like ATPase, C-terminal domain"/>
    <property type="match status" value="1"/>
</dbReference>
<dbReference type="PANTHER" id="PTHR45339">
    <property type="entry name" value="HYBRID SIGNAL TRANSDUCTION HISTIDINE KINASE J"/>
    <property type="match status" value="1"/>
</dbReference>
<name>A0A1W2DDR0_9FIRM</name>
<dbReference type="InterPro" id="IPR036641">
    <property type="entry name" value="HPT_dom_sf"/>
</dbReference>
<evidence type="ECO:0000313" key="21">
    <source>
        <dbReference type="EMBL" id="SMC95611.1"/>
    </source>
</evidence>
<protein>
    <recommendedName>
        <fullName evidence="14">Circadian input-output histidine kinase CikA</fullName>
        <ecNumber evidence="4">2.7.13.3</ecNumber>
    </recommendedName>
</protein>
<evidence type="ECO:0000256" key="6">
    <source>
        <dbReference type="ARBA" id="ARBA00022553"/>
    </source>
</evidence>
<keyword evidence="11 17" id="KW-1133">Transmembrane helix</keyword>
<evidence type="ECO:0000256" key="17">
    <source>
        <dbReference type="SAM" id="Phobius"/>
    </source>
</evidence>
<evidence type="ECO:0000256" key="10">
    <source>
        <dbReference type="ARBA" id="ARBA00022840"/>
    </source>
</evidence>
<dbReference type="CDD" id="cd18773">
    <property type="entry name" value="PDC1_HK_sensor"/>
    <property type="match status" value="1"/>
</dbReference>
<dbReference type="Pfam" id="PF02518">
    <property type="entry name" value="HATPase_c"/>
    <property type="match status" value="1"/>
</dbReference>
<dbReference type="Pfam" id="PF00512">
    <property type="entry name" value="HisKA"/>
    <property type="match status" value="1"/>
</dbReference>
<evidence type="ECO:0000256" key="5">
    <source>
        <dbReference type="ARBA" id="ARBA00022475"/>
    </source>
</evidence>
<dbReference type="InterPro" id="IPR036890">
    <property type="entry name" value="HATPase_C_sf"/>
</dbReference>
<dbReference type="SUPFAM" id="SSF47226">
    <property type="entry name" value="Histidine-containing phosphotransfer domain, HPT domain"/>
    <property type="match status" value="1"/>
</dbReference>
<dbReference type="Gene3D" id="3.40.50.2300">
    <property type="match status" value="1"/>
</dbReference>
<accession>A0A1W2DDR0</accession>
<keyword evidence="22" id="KW-1185">Reference proteome</keyword>
<dbReference type="GO" id="GO:0005886">
    <property type="term" value="C:plasma membrane"/>
    <property type="evidence" value="ECO:0007669"/>
    <property type="project" value="UniProtKB-SubCell"/>
</dbReference>
<evidence type="ECO:0000313" key="22">
    <source>
        <dbReference type="Proteomes" id="UP000192738"/>
    </source>
</evidence>
<feature type="modified residue" description="Phosphohistidine" evidence="15">
    <location>
        <position position="680"/>
    </location>
</feature>
<dbReference type="CDD" id="cd00082">
    <property type="entry name" value="HisKA"/>
    <property type="match status" value="1"/>
</dbReference>
<evidence type="ECO:0000256" key="13">
    <source>
        <dbReference type="ARBA" id="ARBA00023136"/>
    </source>
</evidence>
<dbReference type="SUPFAM" id="SSF47384">
    <property type="entry name" value="Homodimeric domain of signal transducing histidine kinase"/>
    <property type="match status" value="1"/>
</dbReference>
<dbReference type="InterPro" id="IPR008207">
    <property type="entry name" value="Sig_transdc_His_kin_Hpt_dom"/>
</dbReference>
<evidence type="ECO:0000256" key="4">
    <source>
        <dbReference type="ARBA" id="ARBA00012438"/>
    </source>
</evidence>
<evidence type="ECO:0000259" key="20">
    <source>
        <dbReference type="PROSITE" id="PS50894"/>
    </source>
</evidence>